<organism evidence="2 3">
    <name type="scientific">Somion occarium</name>
    <dbReference type="NCBI Taxonomy" id="3059160"/>
    <lineage>
        <taxon>Eukaryota</taxon>
        <taxon>Fungi</taxon>
        <taxon>Dikarya</taxon>
        <taxon>Basidiomycota</taxon>
        <taxon>Agaricomycotina</taxon>
        <taxon>Agaricomycetes</taxon>
        <taxon>Polyporales</taxon>
        <taxon>Cerrenaceae</taxon>
        <taxon>Somion</taxon>
    </lineage>
</organism>
<name>A0ABP1CZ76_9APHY</name>
<feature type="region of interest" description="Disordered" evidence="1">
    <location>
        <begin position="1013"/>
        <end position="1045"/>
    </location>
</feature>
<proteinExistence type="predicted"/>
<keyword evidence="3" id="KW-1185">Reference proteome</keyword>
<feature type="compositionally biased region" description="Basic and acidic residues" evidence="1">
    <location>
        <begin position="434"/>
        <end position="448"/>
    </location>
</feature>
<feature type="region of interest" description="Disordered" evidence="1">
    <location>
        <begin position="841"/>
        <end position="876"/>
    </location>
</feature>
<feature type="compositionally biased region" description="Polar residues" evidence="1">
    <location>
        <begin position="353"/>
        <end position="364"/>
    </location>
</feature>
<feature type="region of interest" description="Disordered" evidence="1">
    <location>
        <begin position="657"/>
        <end position="693"/>
    </location>
</feature>
<evidence type="ECO:0000256" key="1">
    <source>
        <dbReference type="SAM" id="MobiDB-lite"/>
    </source>
</evidence>
<feature type="compositionally biased region" description="Polar residues" evidence="1">
    <location>
        <begin position="405"/>
        <end position="428"/>
    </location>
</feature>
<gene>
    <name evidence="2" type="ORF">GFSPODELE1_LOCUS2995</name>
</gene>
<dbReference type="EMBL" id="OZ037945">
    <property type="protein sequence ID" value="CAL1700087.1"/>
    <property type="molecule type" value="Genomic_DNA"/>
</dbReference>
<sequence>MSLDSRPETPDSPSSLRNATATIDDLTLALSDFSRAHSPEPPNVSTCCCGREDCETTQAWCAFKAKLESRLVLSAEVGQALLERHEAYVRRHELARQVTDRTSSAMKTWEGLNSQRTEEQVDARVADLVRENAVLEKRLSKALVNSEVAEVSHHTVLQELKQAKETISRLSAQHARLVGLDQRFTAAIQEKDDVQQERDSAVQRARLAETRLISLKEKCSKLQAQVNRLREDLDMQRSHRQELSEEILSDARERLQQLQQVQLGHASMVDETEITKVLESLVADNEALKHDYAEVQNLLAETREDLRALQEEIDERRANDPTLSRHRHTSNVASVGHTDASTSLSANFTVGTAPTPSIMHSNFRNARAGPSHDRRAASMERSPHRVFEPLTPETGLRSLSPARSYLTTDAKNTSFSRPRSPYAPSQLSFEADDDSLRETRPIPPEKPRGNKSLSLLTRSQGVQTDGTGSSNNILGLSAIPRGLGDLLPSSSPRDGLSESSSITDGQTSVIGALIDRLSTLMNRLIQADALTLTNRLKRQHLLGADVSHLSRSTVSSILQEVNTLRLQYRAFLEDEKITTTCTRKDLRGLFKLFKDMFSELGQLRVTLNDVILDPAVAGKVSDMALHPSKSEANPSNTGSGDAVTGSSGWIAPLSKLLGLPGGSSNPEQDAATRALSPPARPSSRGRGRPPPRIVLKREPALSASAMTVNVEFSGAGVGRAVTSTYSADHDRFHPVPSQPQTTQLSPLSGVTNQTLRSSASRSVMNIFAGAPRPTADSGDPWIVVPKAQRATQRSPDVNGSATIGRSGVRNLTVDGSMTLQAGSRHPSANKRLSRIVDAVIDRDPSQQGFSPTRGHDTDEDDPTSEGRDLVQDTLLERTLRPRGLSDSSIHTTFMAHGERDEAQRQPQSSTVTRQSVLQALSRKVQSFRSASTSLASSIPVSSQVSATIAAVVSRPHTPQAPPVSTNDPDTSVHPSLPVPMPGAHNRAISPGGARLFAGMNLAGWAATAATLENESTPSAAGLPPFYGSPRDERLSTRGWTREREL</sequence>
<feature type="compositionally biased region" description="Low complexity" evidence="1">
    <location>
        <begin position="657"/>
        <end position="666"/>
    </location>
</feature>
<feature type="region of interest" description="Disordered" evidence="1">
    <location>
        <begin position="315"/>
        <end position="338"/>
    </location>
</feature>
<feature type="compositionally biased region" description="Basic and acidic residues" evidence="1">
    <location>
        <begin position="370"/>
        <end position="387"/>
    </location>
</feature>
<protein>
    <submittedName>
        <fullName evidence="2">Uncharacterized protein</fullName>
    </submittedName>
</protein>
<feature type="compositionally biased region" description="Low complexity" evidence="1">
    <location>
        <begin position="673"/>
        <end position="682"/>
    </location>
</feature>
<feature type="compositionally biased region" description="Basic and acidic residues" evidence="1">
    <location>
        <begin position="864"/>
        <end position="876"/>
    </location>
</feature>
<evidence type="ECO:0000313" key="3">
    <source>
        <dbReference type="Proteomes" id="UP001497453"/>
    </source>
</evidence>
<dbReference type="Proteomes" id="UP001497453">
    <property type="component" value="Chromosome 2"/>
</dbReference>
<feature type="region of interest" description="Disordered" evidence="1">
    <location>
        <begin position="734"/>
        <end position="756"/>
    </location>
</feature>
<accession>A0ABP1CZ76</accession>
<feature type="compositionally biased region" description="Basic and acidic residues" evidence="1">
    <location>
        <begin position="1029"/>
        <end position="1045"/>
    </location>
</feature>
<evidence type="ECO:0000313" key="2">
    <source>
        <dbReference type="EMBL" id="CAL1700087.1"/>
    </source>
</evidence>
<reference evidence="3" key="1">
    <citation type="submission" date="2024-04" db="EMBL/GenBank/DDBJ databases">
        <authorList>
            <person name="Shaw F."/>
            <person name="Minotto A."/>
        </authorList>
    </citation>
    <scope>NUCLEOTIDE SEQUENCE [LARGE SCALE GENOMIC DNA]</scope>
</reference>
<feature type="compositionally biased region" description="Polar residues" evidence="1">
    <location>
        <begin position="738"/>
        <end position="756"/>
    </location>
</feature>
<feature type="region of interest" description="Disordered" evidence="1">
    <location>
        <begin position="353"/>
        <end position="455"/>
    </location>
</feature>